<feature type="domain" description="CBM6" evidence="1">
    <location>
        <begin position="47"/>
        <end position="175"/>
    </location>
</feature>
<proteinExistence type="predicted"/>
<dbReference type="AlphaFoldDB" id="A0A268ETW0"/>
<dbReference type="GO" id="GO:0030246">
    <property type="term" value="F:carbohydrate binding"/>
    <property type="evidence" value="ECO:0007669"/>
    <property type="project" value="InterPro"/>
</dbReference>
<dbReference type="Pfam" id="PF03422">
    <property type="entry name" value="CBM_6"/>
    <property type="match status" value="2"/>
</dbReference>
<dbReference type="SUPFAM" id="SSF49785">
    <property type="entry name" value="Galactose-binding domain-like"/>
    <property type="match status" value="2"/>
</dbReference>
<evidence type="ECO:0000313" key="2">
    <source>
        <dbReference type="EMBL" id="PAD76573.1"/>
    </source>
</evidence>
<evidence type="ECO:0000259" key="1">
    <source>
        <dbReference type="PROSITE" id="PS51175"/>
    </source>
</evidence>
<feature type="domain" description="CBM6" evidence="1">
    <location>
        <begin position="193"/>
        <end position="310"/>
    </location>
</feature>
<organism evidence="2 3">
    <name type="scientific">Paenibacillus campinasensis</name>
    <dbReference type="NCBI Taxonomy" id="66347"/>
    <lineage>
        <taxon>Bacteria</taxon>
        <taxon>Bacillati</taxon>
        <taxon>Bacillota</taxon>
        <taxon>Bacilli</taxon>
        <taxon>Bacillales</taxon>
        <taxon>Paenibacillaceae</taxon>
        <taxon>Paenibacillus</taxon>
    </lineage>
</organism>
<sequence>MIVGGMSMRRLEGLARRAVALFMACCMLLTFWGPSASGEAAATVTAVMMEAEQAALSGGAFVDNEHPGYTGSGFVAGFTDNNKGTAAVTFTMNASAAGEREVTLRYANGTGVTMTISPYVNGVKMGQLALPPTSSWSEWRTVTETYAFRSGSNTLQYRFTAEDSGNVNLDHVVIGDIMPGNGPEPEPNPGPPNRYEAEAQFHTGGVSHVSGALEHFDAAGAKVVFTVNLSSAGQKNVVLRYAKSTAGTGSMKLQVNGIDAGSVQLPSTGGAEAWAETATQLPLRKGLNTITYEAVDRSAAGVRMDALTVADGLPLAERGATVPYQELEAETGTTNAVTIGPSRTYLTVEAESSGRQAVKLTSTGHYVEWTAPEAANALVVRYSMPDAPQGGGIDATLSLYVNGVKRQTLDVSSRYAWTYGSYPYNDNPADGGAHHFYDESRYLVDPIPAGATVRLQKDAADHADYYTIDLINLEMVAPAYTKPDHFVSITDFGATANDHTDDTAAIRAAIQHAEATGSGVWIPAGTFRMNDRVNVSNVHIRGAGMWHTTLQGTGGKGGFYGTGGNVYIADLSMYGDALYRNDAEDHAGLEGRFASGSLIQGVWIEHMKVGIWLNGGTDGLYIVDGRVRNTWADGVNFHGGVKNTTISHFHVRNTGDDAFAMWSDGVPNENNLFRYNTAQIPVLANTFAIYGGKDNKVWDNLGADTVTASAGIAVSTRFNAVSFSGTTEIKRNTLLRTGGYEPNWNTSFGGLWIYAENQSITAPILIEQVDILDSTYEGVKLSYNQRIQHIAFDRVTIDGAGTYGIYFDTVTGSGTFSNVVISGTGSGPVHNPGQAFQIVRGPGNIGW</sequence>
<dbReference type="OrthoDB" id="197688at2"/>
<dbReference type="SUPFAM" id="SSF51126">
    <property type="entry name" value="Pectin lyase-like"/>
    <property type="match status" value="1"/>
</dbReference>
<dbReference type="InterPro" id="IPR011050">
    <property type="entry name" value="Pectin_lyase_fold/virulence"/>
</dbReference>
<dbReference type="InterPro" id="IPR008979">
    <property type="entry name" value="Galactose-bd-like_sf"/>
</dbReference>
<dbReference type="Pfam" id="PF22816">
    <property type="entry name" value="CatAgl_D2"/>
    <property type="match status" value="1"/>
</dbReference>
<protein>
    <recommendedName>
        <fullName evidence="1">CBM6 domain-containing protein</fullName>
    </recommendedName>
</protein>
<dbReference type="InterPro" id="IPR006626">
    <property type="entry name" value="PbH1"/>
</dbReference>
<dbReference type="SMART" id="SM00710">
    <property type="entry name" value="PbH1"/>
    <property type="match status" value="9"/>
</dbReference>
<dbReference type="InterPro" id="IPR005084">
    <property type="entry name" value="CBM6"/>
</dbReference>
<dbReference type="CDD" id="cd04083">
    <property type="entry name" value="CBM35_Lmo2446-like"/>
    <property type="match status" value="1"/>
</dbReference>
<dbReference type="PROSITE" id="PS51175">
    <property type="entry name" value="CBM6"/>
    <property type="match status" value="2"/>
</dbReference>
<dbReference type="EMBL" id="NPBY01000036">
    <property type="protein sequence ID" value="PAD76573.1"/>
    <property type="molecule type" value="Genomic_DNA"/>
</dbReference>
<name>A0A268ETW0_9BACL</name>
<dbReference type="CDD" id="cd14490">
    <property type="entry name" value="CBM6-CBM35-CBM36_like_1"/>
    <property type="match status" value="1"/>
</dbReference>
<dbReference type="InterPro" id="IPR033801">
    <property type="entry name" value="CBM6-CBM35-CBM36-like_1"/>
</dbReference>
<comment type="caution">
    <text evidence="2">The sequence shown here is derived from an EMBL/GenBank/DDBJ whole genome shotgun (WGS) entry which is preliminary data.</text>
</comment>
<evidence type="ECO:0000313" key="3">
    <source>
        <dbReference type="Proteomes" id="UP000215596"/>
    </source>
</evidence>
<gene>
    <name evidence="2" type="ORF">CHH67_11665</name>
</gene>
<dbReference type="Gene3D" id="2.160.20.10">
    <property type="entry name" value="Single-stranded right-handed beta-helix, Pectin lyase-like"/>
    <property type="match status" value="1"/>
</dbReference>
<accession>A0A268ETW0</accession>
<dbReference type="InterPro" id="IPR055149">
    <property type="entry name" value="Agl_cat_D2"/>
</dbReference>
<dbReference type="Proteomes" id="UP000215596">
    <property type="component" value="Unassembled WGS sequence"/>
</dbReference>
<dbReference type="Gene3D" id="2.60.120.260">
    <property type="entry name" value="Galactose-binding domain-like"/>
    <property type="match status" value="3"/>
</dbReference>
<dbReference type="Pfam" id="PF22815">
    <property type="entry name" value="CatAgl_D1"/>
    <property type="match status" value="1"/>
</dbReference>
<dbReference type="InterPro" id="IPR012334">
    <property type="entry name" value="Pectin_lyas_fold"/>
</dbReference>
<reference evidence="2 3" key="1">
    <citation type="submission" date="2017-07" db="EMBL/GenBank/DDBJ databases">
        <title>Isolation and whole genome analysis of endospore-forming bacteria from heroin.</title>
        <authorList>
            <person name="Kalinowski J."/>
            <person name="Ahrens B."/>
            <person name="Al-Dilaimi A."/>
            <person name="Winkler A."/>
            <person name="Wibberg D."/>
            <person name="Schleenbecker U."/>
            <person name="Ruckert C."/>
            <person name="Wolfel R."/>
            <person name="Grass G."/>
        </authorList>
    </citation>
    <scope>NUCLEOTIDE SEQUENCE [LARGE SCALE GENOMIC DNA]</scope>
    <source>
        <strain evidence="2 3">7537-G1</strain>
    </source>
</reference>